<dbReference type="Proteomes" id="UP001432027">
    <property type="component" value="Unassembled WGS sequence"/>
</dbReference>
<evidence type="ECO:0008006" key="4">
    <source>
        <dbReference type="Google" id="ProtNLM"/>
    </source>
</evidence>
<sequence length="626" mass="70466">FHEISTLEKAHEISDKIYKSVRNTPGLSAEDRLVKELSAIVSEGIHYVQTNEEFESSCFSRIHCYLSADAETPLLQLGYALTILLEKLLTDKIILRPDNKNKARALASKKIPAVHNVYPPKFTMSKPSTSVAENPIVKDIKEEPLDEYDEIKLEPVDAEIKQEDSPMVDVFCPTTGVARSLDPTKASLEEAHTDGDQPTTSRTSAGNSRYTNHKVTPIASASGQPKKYIVMKTQRDCAICEEKTDKYYAAPAQKAKRAEFLQKIRVATAEQVRRLADLYHTNIPAYFCLSHYRVNGEERVKEPDNYVLPPVTMTRAPAATSEKVVAETAFYKRMVQGKAQEGRVRGPSTVSKRAAEIVAATSGKPPEKERWVSPEWKHKFPHLSEGISMDNLTTRCNLCNRITDSSIKVPFNSTIRPTVLARIISTTPEEGERLAEVYARNKDAYFCISHIGEEPQVRSVKDITQRCTPSECDLCTDPKYPCRPSPKNPFTARRFFENLLGVFTVQQRDTIDWFLKNPNHRANVCQKHIKASNRVESFRVFRPDLDSADYRKRMMEAAPKPVEQQAKRLKTDSFVPSGSREFLTEFLTAIDQQPQTETIVVSSNASLSAADPLSTPAEDDIKHEVE</sequence>
<evidence type="ECO:0000313" key="3">
    <source>
        <dbReference type="Proteomes" id="UP001432027"/>
    </source>
</evidence>
<comment type="caution">
    <text evidence="2">The sequence shown here is derived from an EMBL/GenBank/DDBJ whole genome shotgun (WGS) entry which is preliminary data.</text>
</comment>
<keyword evidence="3" id="KW-1185">Reference proteome</keyword>
<organism evidence="2 3">
    <name type="scientific">Pristionchus entomophagus</name>
    <dbReference type="NCBI Taxonomy" id="358040"/>
    <lineage>
        <taxon>Eukaryota</taxon>
        <taxon>Metazoa</taxon>
        <taxon>Ecdysozoa</taxon>
        <taxon>Nematoda</taxon>
        <taxon>Chromadorea</taxon>
        <taxon>Rhabditida</taxon>
        <taxon>Rhabditina</taxon>
        <taxon>Diplogasteromorpha</taxon>
        <taxon>Diplogasteroidea</taxon>
        <taxon>Neodiplogasteridae</taxon>
        <taxon>Pristionchus</taxon>
    </lineage>
</organism>
<proteinExistence type="predicted"/>
<accession>A0AAV5SJ77</accession>
<evidence type="ECO:0000313" key="2">
    <source>
        <dbReference type="EMBL" id="GMS82970.1"/>
    </source>
</evidence>
<name>A0AAV5SJ77_9BILA</name>
<reference evidence="2" key="1">
    <citation type="submission" date="2023-10" db="EMBL/GenBank/DDBJ databases">
        <title>Genome assembly of Pristionchus species.</title>
        <authorList>
            <person name="Yoshida K."/>
            <person name="Sommer R.J."/>
        </authorList>
    </citation>
    <scope>NUCLEOTIDE SEQUENCE</scope>
    <source>
        <strain evidence="2">RS0144</strain>
    </source>
</reference>
<protein>
    <recommendedName>
        <fullName evidence="4">THAP-type domain-containing protein</fullName>
    </recommendedName>
</protein>
<evidence type="ECO:0000256" key="1">
    <source>
        <dbReference type="SAM" id="MobiDB-lite"/>
    </source>
</evidence>
<feature type="region of interest" description="Disordered" evidence="1">
    <location>
        <begin position="189"/>
        <end position="217"/>
    </location>
</feature>
<gene>
    <name evidence="2" type="ORF">PENTCL1PPCAC_5145</name>
</gene>
<feature type="non-terminal residue" evidence="2">
    <location>
        <position position="1"/>
    </location>
</feature>
<dbReference type="EMBL" id="BTSX01000002">
    <property type="protein sequence ID" value="GMS82970.1"/>
    <property type="molecule type" value="Genomic_DNA"/>
</dbReference>
<feature type="region of interest" description="Disordered" evidence="1">
    <location>
        <begin position="601"/>
        <end position="626"/>
    </location>
</feature>
<dbReference type="AlphaFoldDB" id="A0AAV5SJ77"/>
<feature type="compositionally biased region" description="Polar residues" evidence="1">
    <location>
        <begin position="196"/>
        <end position="217"/>
    </location>
</feature>